<feature type="transmembrane region" description="Helical" evidence="5">
    <location>
        <begin position="220"/>
        <end position="241"/>
    </location>
</feature>
<evidence type="ECO:0000256" key="4">
    <source>
        <dbReference type="ARBA" id="ARBA00023136"/>
    </source>
</evidence>
<dbReference type="InterPro" id="IPR037185">
    <property type="entry name" value="EmrE-like"/>
</dbReference>
<feature type="transmembrane region" description="Helical" evidence="5">
    <location>
        <begin position="192"/>
        <end position="214"/>
    </location>
</feature>
<evidence type="ECO:0000256" key="5">
    <source>
        <dbReference type="SAM" id="Phobius"/>
    </source>
</evidence>
<feature type="transmembrane region" description="Helical" evidence="5">
    <location>
        <begin position="140"/>
        <end position="157"/>
    </location>
</feature>
<feature type="domain" description="EamA" evidence="6">
    <location>
        <begin position="164"/>
        <end position="293"/>
    </location>
</feature>
<evidence type="ECO:0000256" key="2">
    <source>
        <dbReference type="ARBA" id="ARBA00022692"/>
    </source>
</evidence>
<evidence type="ECO:0000313" key="7">
    <source>
        <dbReference type="EMBL" id="TMQ58858.1"/>
    </source>
</evidence>
<dbReference type="PANTHER" id="PTHR32322">
    <property type="entry name" value="INNER MEMBRANE TRANSPORTER"/>
    <property type="match status" value="1"/>
</dbReference>
<keyword evidence="2 5" id="KW-0812">Transmembrane</keyword>
<dbReference type="Proteomes" id="UP000320913">
    <property type="component" value="Unassembled WGS sequence"/>
</dbReference>
<reference evidence="7 8" key="1">
    <citation type="journal article" date="2019" name="Nat. Microbiol.">
        <title>Mediterranean grassland soil C-N compound turnover is dependent on rainfall and depth, and is mediated by genomically divergent microorganisms.</title>
        <authorList>
            <person name="Diamond S."/>
            <person name="Andeer P.F."/>
            <person name="Li Z."/>
            <person name="Crits-Christoph A."/>
            <person name="Burstein D."/>
            <person name="Anantharaman K."/>
            <person name="Lane K.R."/>
            <person name="Thomas B.C."/>
            <person name="Pan C."/>
            <person name="Northen T.R."/>
            <person name="Banfield J.F."/>
        </authorList>
    </citation>
    <scope>NUCLEOTIDE SEQUENCE [LARGE SCALE GENOMIC DNA]</scope>
    <source>
        <strain evidence="7">WS_5</strain>
    </source>
</reference>
<dbReference type="AlphaFoldDB" id="A0A538T5F3"/>
<feature type="transmembrane region" description="Helical" evidence="5">
    <location>
        <begin position="253"/>
        <end position="271"/>
    </location>
</feature>
<evidence type="ECO:0000313" key="8">
    <source>
        <dbReference type="Proteomes" id="UP000320913"/>
    </source>
</evidence>
<comment type="caution">
    <text evidence="7">The sequence shown here is derived from an EMBL/GenBank/DDBJ whole genome shotgun (WGS) entry which is preliminary data.</text>
</comment>
<sequence>MPFSIGADDVAPVLTVFAVIAFAANSVLCRLALGHRAVDPASFTLVRILSGAVALVAVLAATSRSVPHAGAVRTVLQADGRHTAPWISAALLFLYAAPFSFAYVSLSAGTGALILFACVQATMLVGAMRSGERFRWVEGLGLGIALAGLTYLVAPGLSAPDPAGSVLMAIAGIAWGLYSLRGRSSTDPIGDTTRNFVLAVPFAVIVSAFALGRAHLSTRGVLLASGSGAIASGMGYVAWYAALRGLTRIRASIVQLLVPVLAGIAGILLLGETLTLRLVFSAALILGGVAVAVISAPAVPSPAPAVPSSR</sequence>
<name>A0A538T5F3_UNCEI</name>
<keyword evidence="4 5" id="KW-0472">Membrane</keyword>
<protein>
    <submittedName>
        <fullName evidence="7">EamA family transporter</fullName>
    </submittedName>
</protein>
<organism evidence="7 8">
    <name type="scientific">Eiseniibacteriota bacterium</name>
    <dbReference type="NCBI Taxonomy" id="2212470"/>
    <lineage>
        <taxon>Bacteria</taxon>
        <taxon>Candidatus Eiseniibacteriota</taxon>
    </lineage>
</organism>
<evidence type="ECO:0000256" key="1">
    <source>
        <dbReference type="ARBA" id="ARBA00004141"/>
    </source>
</evidence>
<dbReference type="SUPFAM" id="SSF103481">
    <property type="entry name" value="Multidrug resistance efflux transporter EmrE"/>
    <property type="match status" value="2"/>
</dbReference>
<feature type="transmembrane region" description="Helical" evidence="5">
    <location>
        <begin position="12"/>
        <end position="33"/>
    </location>
</feature>
<dbReference type="Pfam" id="PF00892">
    <property type="entry name" value="EamA"/>
    <property type="match status" value="1"/>
</dbReference>
<dbReference type="InterPro" id="IPR000620">
    <property type="entry name" value="EamA_dom"/>
</dbReference>
<dbReference type="PANTHER" id="PTHR32322:SF9">
    <property type="entry name" value="AMINO-ACID METABOLITE EFFLUX PUMP-RELATED"/>
    <property type="match status" value="1"/>
</dbReference>
<gene>
    <name evidence="7" type="ORF">E6K75_04810</name>
</gene>
<feature type="transmembrane region" description="Helical" evidence="5">
    <location>
        <begin position="277"/>
        <end position="300"/>
    </location>
</feature>
<evidence type="ECO:0000259" key="6">
    <source>
        <dbReference type="Pfam" id="PF00892"/>
    </source>
</evidence>
<accession>A0A538T5F3</accession>
<proteinExistence type="predicted"/>
<feature type="transmembrane region" description="Helical" evidence="5">
    <location>
        <begin position="45"/>
        <end position="66"/>
    </location>
</feature>
<dbReference type="GO" id="GO:0016020">
    <property type="term" value="C:membrane"/>
    <property type="evidence" value="ECO:0007669"/>
    <property type="project" value="UniProtKB-SubCell"/>
</dbReference>
<feature type="transmembrane region" description="Helical" evidence="5">
    <location>
        <begin position="86"/>
        <end position="119"/>
    </location>
</feature>
<keyword evidence="3 5" id="KW-1133">Transmembrane helix</keyword>
<evidence type="ECO:0000256" key="3">
    <source>
        <dbReference type="ARBA" id="ARBA00022989"/>
    </source>
</evidence>
<dbReference type="EMBL" id="VBOV01000116">
    <property type="protein sequence ID" value="TMQ58858.1"/>
    <property type="molecule type" value="Genomic_DNA"/>
</dbReference>
<comment type="subcellular location">
    <subcellularLocation>
        <location evidence="1">Membrane</location>
        <topology evidence="1">Multi-pass membrane protein</topology>
    </subcellularLocation>
</comment>
<dbReference type="InterPro" id="IPR050638">
    <property type="entry name" value="AA-Vitamin_Transporters"/>
</dbReference>